<feature type="compositionally biased region" description="Polar residues" evidence="13">
    <location>
        <begin position="708"/>
        <end position="724"/>
    </location>
</feature>
<feature type="region of interest" description="Disordered" evidence="13">
    <location>
        <begin position="586"/>
        <end position="638"/>
    </location>
</feature>
<evidence type="ECO:0000256" key="14">
    <source>
        <dbReference type="SAM" id="Phobius"/>
    </source>
</evidence>
<feature type="transmembrane region" description="Helical" evidence="14">
    <location>
        <begin position="986"/>
        <end position="1005"/>
    </location>
</feature>
<dbReference type="PRINTS" id="PR00380">
    <property type="entry name" value="KINESINHEAVY"/>
</dbReference>
<keyword evidence="12" id="KW-0175">Coiled coil</keyword>
<dbReference type="Gene3D" id="1.20.1070.10">
    <property type="entry name" value="Rhodopsin 7-helix transmembrane proteins"/>
    <property type="match status" value="1"/>
</dbReference>
<dbReference type="GO" id="GO:0008017">
    <property type="term" value="F:microtubule binding"/>
    <property type="evidence" value="ECO:0007669"/>
    <property type="project" value="InterPro"/>
</dbReference>
<feature type="compositionally biased region" description="Polar residues" evidence="13">
    <location>
        <begin position="552"/>
        <end position="566"/>
    </location>
</feature>
<dbReference type="GO" id="GO:0005524">
    <property type="term" value="F:ATP binding"/>
    <property type="evidence" value="ECO:0007669"/>
    <property type="project" value="UniProtKB-UniRule"/>
</dbReference>
<keyword evidence="10" id="KW-0807">Transducer</keyword>
<comment type="subcellular location">
    <subcellularLocation>
        <location evidence="1">Cell membrane</location>
        <topology evidence="1">Multi-pass membrane protein</topology>
    </subcellularLocation>
</comment>
<evidence type="ECO:0000256" key="12">
    <source>
        <dbReference type="SAM" id="Coils"/>
    </source>
</evidence>
<dbReference type="PROSITE" id="PS50262">
    <property type="entry name" value="G_PROTEIN_RECEP_F1_2"/>
    <property type="match status" value="1"/>
</dbReference>
<keyword evidence="7" id="KW-0297">G-protein coupled receptor</keyword>
<feature type="compositionally biased region" description="Polar residues" evidence="13">
    <location>
        <begin position="604"/>
        <end position="614"/>
    </location>
</feature>
<protein>
    <submittedName>
        <fullName evidence="17">Kinesin-like protein KIF19</fullName>
    </submittedName>
</protein>
<evidence type="ECO:0000256" key="7">
    <source>
        <dbReference type="ARBA" id="ARBA00023040"/>
    </source>
</evidence>
<dbReference type="InterPro" id="IPR052477">
    <property type="entry name" value="Orphan_GPCR1"/>
</dbReference>
<feature type="transmembrane region" description="Helical" evidence="14">
    <location>
        <begin position="868"/>
        <end position="889"/>
    </location>
</feature>
<dbReference type="FunCoup" id="L5KM90">
    <property type="interactions" value="88"/>
</dbReference>
<keyword evidence="18" id="KW-1185">Reference proteome</keyword>
<keyword evidence="3 14" id="KW-0812">Transmembrane</keyword>
<feature type="region of interest" description="Disordered" evidence="13">
    <location>
        <begin position="544"/>
        <end position="571"/>
    </location>
</feature>
<keyword evidence="9" id="KW-0675">Receptor</keyword>
<feature type="coiled-coil region" evidence="12">
    <location>
        <begin position="391"/>
        <end position="418"/>
    </location>
</feature>
<evidence type="ECO:0000256" key="1">
    <source>
        <dbReference type="ARBA" id="ARBA00004651"/>
    </source>
</evidence>
<reference evidence="18" key="1">
    <citation type="journal article" date="2013" name="Science">
        <title>Comparative analysis of bat genomes provides insight into the evolution of flight and immunity.</title>
        <authorList>
            <person name="Zhang G."/>
            <person name="Cowled C."/>
            <person name="Shi Z."/>
            <person name="Huang Z."/>
            <person name="Bishop-Lilly K.A."/>
            <person name="Fang X."/>
            <person name="Wynne J.W."/>
            <person name="Xiong Z."/>
            <person name="Baker M.L."/>
            <person name="Zhao W."/>
            <person name="Tachedjian M."/>
            <person name="Zhu Y."/>
            <person name="Zhou P."/>
            <person name="Jiang X."/>
            <person name="Ng J."/>
            <person name="Yang L."/>
            <person name="Wu L."/>
            <person name="Xiao J."/>
            <person name="Feng Y."/>
            <person name="Chen Y."/>
            <person name="Sun X."/>
            <person name="Zhang Y."/>
            <person name="Marsh G.A."/>
            <person name="Crameri G."/>
            <person name="Broder C.C."/>
            <person name="Frey K.G."/>
            <person name="Wang L.F."/>
            <person name="Wang J."/>
        </authorList>
    </citation>
    <scope>NUCLEOTIDE SEQUENCE [LARGE SCALE GENOMIC DNA]</scope>
</reference>
<name>L5KM90_PTEAL</name>
<dbReference type="SUPFAM" id="SSF52540">
    <property type="entry name" value="P-loop containing nucleoside triphosphate hydrolases"/>
    <property type="match status" value="1"/>
</dbReference>
<feature type="coiled-coil region" evidence="12">
    <location>
        <begin position="230"/>
        <end position="257"/>
    </location>
</feature>
<comment type="caution">
    <text evidence="11">Lacks conserved residue(s) required for the propagation of feature annotation.</text>
</comment>
<dbReference type="Gene3D" id="3.40.850.10">
    <property type="entry name" value="Kinesin motor domain"/>
    <property type="match status" value="3"/>
</dbReference>
<dbReference type="PROSITE" id="PS00237">
    <property type="entry name" value="G_PROTEIN_RECEP_F1_1"/>
    <property type="match status" value="1"/>
</dbReference>
<dbReference type="CDD" id="cd15129">
    <property type="entry name" value="7tmA_GPR142"/>
    <property type="match status" value="1"/>
</dbReference>
<feature type="binding site" evidence="11">
    <location>
        <begin position="64"/>
        <end position="71"/>
    </location>
    <ligand>
        <name>ATP</name>
        <dbReference type="ChEBI" id="CHEBI:30616"/>
    </ligand>
</feature>
<feature type="transmembrane region" description="Helical" evidence="14">
    <location>
        <begin position="901"/>
        <end position="924"/>
    </location>
</feature>
<dbReference type="PROSITE" id="PS50067">
    <property type="entry name" value="KINESIN_MOTOR_2"/>
    <property type="match status" value="3"/>
</dbReference>
<comment type="similarity">
    <text evidence="11">Belongs to the TRAFAC class myosin-kinesin ATPase superfamily. Kinesin family.</text>
</comment>
<dbReference type="InterPro" id="IPR027417">
    <property type="entry name" value="P-loop_NTPase"/>
</dbReference>
<dbReference type="InterPro" id="IPR001752">
    <property type="entry name" value="Kinesin_motor_dom"/>
</dbReference>
<evidence type="ECO:0000256" key="4">
    <source>
        <dbReference type="ARBA" id="ARBA00022741"/>
    </source>
</evidence>
<feature type="transmembrane region" description="Helical" evidence="14">
    <location>
        <begin position="1020"/>
        <end position="1044"/>
    </location>
</feature>
<dbReference type="GO" id="GO:0007018">
    <property type="term" value="P:microtubule-based movement"/>
    <property type="evidence" value="ECO:0007669"/>
    <property type="project" value="InterPro"/>
</dbReference>
<feature type="compositionally biased region" description="Low complexity" evidence="13">
    <location>
        <begin position="822"/>
        <end position="833"/>
    </location>
</feature>
<feature type="domain" description="Kinesin motor" evidence="15">
    <location>
        <begin position="114"/>
        <end position="176"/>
    </location>
</feature>
<dbReference type="PROSITE" id="PS00411">
    <property type="entry name" value="KINESIN_MOTOR_1"/>
    <property type="match status" value="1"/>
</dbReference>
<evidence type="ECO:0000256" key="13">
    <source>
        <dbReference type="SAM" id="MobiDB-lite"/>
    </source>
</evidence>
<feature type="compositionally biased region" description="Low complexity" evidence="13">
    <location>
        <begin position="615"/>
        <end position="626"/>
    </location>
</feature>
<feature type="domain" description="Kinesin motor" evidence="15">
    <location>
        <begin position="1"/>
        <end position="113"/>
    </location>
</feature>
<keyword evidence="4 11" id="KW-0547">Nucleotide-binding</keyword>
<keyword evidence="5 11" id="KW-0067">ATP-binding</keyword>
<evidence type="ECO:0000256" key="3">
    <source>
        <dbReference type="ARBA" id="ARBA00022692"/>
    </source>
</evidence>
<dbReference type="InterPro" id="IPR000276">
    <property type="entry name" value="GPCR_Rhodpsn"/>
</dbReference>
<dbReference type="AlphaFoldDB" id="L5KM90"/>
<evidence type="ECO:0000256" key="5">
    <source>
        <dbReference type="ARBA" id="ARBA00022840"/>
    </source>
</evidence>
<dbReference type="Proteomes" id="UP000010552">
    <property type="component" value="Unassembled WGS sequence"/>
</dbReference>
<dbReference type="GO" id="GO:0003777">
    <property type="term" value="F:microtubule motor activity"/>
    <property type="evidence" value="ECO:0007669"/>
    <property type="project" value="InterPro"/>
</dbReference>
<evidence type="ECO:0000256" key="10">
    <source>
        <dbReference type="ARBA" id="ARBA00023224"/>
    </source>
</evidence>
<feature type="compositionally biased region" description="Low complexity" evidence="13">
    <location>
        <begin position="676"/>
        <end position="687"/>
    </location>
</feature>
<feature type="compositionally biased region" description="Basic and acidic residues" evidence="13">
    <location>
        <begin position="341"/>
        <end position="363"/>
    </location>
</feature>
<feature type="region of interest" description="Disordered" evidence="13">
    <location>
        <begin position="666"/>
        <end position="786"/>
    </location>
</feature>
<feature type="transmembrane region" description="Helical" evidence="14">
    <location>
        <begin position="944"/>
        <end position="965"/>
    </location>
</feature>
<evidence type="ECO:0000256" key="9">
    <source>
        <dbReference type="ARBA" id="ARBA00023170"/>
    </source>
</evidence>
<organism evidence="17 18">
    <name type="scientific">Pteropus alecto</name>
    <name type="common">Black flying fox</name>
    <dbReference type="NCBI Taxonomy" id="9402"/>
    <lineage>
        <taxon>Eukaryota</taxon>
        <taxon>Metazoa</taxon>
        <taxon>Chordata</taxon>
        <taxon>Craniata</taxon>
        <taxon>Vertebrata</taxon>
        <taxon>Euteleostomi</taxon>
        <taxon>Mammalia</taxon>
        <taxon>Eutheria</taxon>
        <taxon>Laurasiatheria</taxon>
        <taxon>Chiroptera</taxon>
        <taxon>Yinpterochiroptera</taxon>
        <taxon>Pteropodoidea</taxon>
        <taxon>Pteropodidae</taxon>
        <taxon>Pteropodinae</taxon>
        <taxon>Pteropus</taxon>
    </lineage>
</organism>
<evidence type="ECO:0000259" key="16">
    <source>
        <dbReference type="PROSITE" id="PS50262"/>
    </source>
</evidence>
<dbReference type="PANTHER" id="PTHR46272">
    <property type="entry name" value="G_PROTEIN_RECEP_F1_2 DOMAIN-CONTAINING PROTEIN"/>
    <property type="match status" value="1"/>
</dbReference>
<evidence type="ECO:0000256" key="6">
    <source>
        <dbReference type="ARBA" id="ARBA00022989"/>
    </source>
</evidence>
<accession>L5KM90</accession>
<keyword evidence="11" id="KW-0505">Motor protein</keyword>
<evidence type="ECO:0000313" key="18">
    <source>
        <dbReference type="Proteomes" id="UP000010552"/>
    </source>
</evidence>
<dbReference type="GO" id="GO:0005886">
    <property type="term" value="C:plasma membrane"/>
    <property type="evidence" value="ECO:0007669"/>
    <property type="project" value="UniProtKB-SubCell"/>
</dbReference>
<keyword evidence="2" id="KW-1003">Cell membrane</keyword>
<dbReference type="SUPFAM" id="SSF81321">
    <property type="entry name" value="Family A G protein-coupled receptor-like"/>
    <property type="match status" value="1"/>
</dbReference>
<dbReference type="EMBL" id="KB030661">
    <property type="protein sequence ID" value="ELK12402.1"/>
    <property type="molecule type" value="Genomic_DNA"/>
</dbReference>
<dbReference type="GO" id="GO:0004930">
    <property type="term" value="F:G protein-coupled receptor activity"/>
    <property type="evidence" value="ECO:0007669"/>
    <property type="project" value="UniProtKB-KW"/>
</dbReference>
<feature type="region of interest" description="Disordered" evidence="13">
    <location>
        <begin position="341"/>
        <end position="375"/>
    </location>
</feature>
<proteinExistence type="inferred from homology"/>
<feature type="region of interest" description="Disordered" evidence="13">
    <location>
        <begin position="822"/>
        <end position="847"/>
    </location>
</feature>
<evidence type="ECO:0000256" key="2">
    <source>
        <dbReference type="ARBA" id="ARBA00022475"/>
    </source>
</evidence>
<feature type="domain" description="G-protein coupled receptors family 1 profile" evidence="16">
    <location>
        <begin position="881"/>
        <end position="1122"/>
    </location>
</feature>
<dbReference type="Pfam" id="PF00225">
    <property type="entry name" value="Kinesin"/>
    <property type="match status" value="2"/>
</dbReference>
<evidence type="ECO:0000256" key="11">
    <source>
        <dbReference type="PROSITE-ProRule" id="PRU00283"/>
    </source>
</evidence>
<dbReference type="FunFam" id="1.20.1070.10:FF:000126">
    <property type="entry name" value="Probable G-protein coupled receptor 139"/>
    <property type="match status" value="1"/>
</dbReference>
<dbReference type="InterPro" id="IPR036961">
    <property type="entry name" value="Kinesin_motor_dom_sf"/>
</dbReference>
<dbReference type="Pfam" id="PF00001">
    <property type="entry name" value="7tm_1"/>
    <property type="match status" value="1"/>
</dbReference>
<evidence type="ECO:0000313" key="17">
    <source>
        <dbReference type="EMBL" id="ELK12402.1"/>
    </source>
</evidence>
<gene>
    <name evidence="17" type="ORF">PAL_GLEAN10014775</name>
</gene>
<evidence type="ECO:0000256" key="8">
    <source>
        <dbReference type="ARBA" id="ARBA00023136"/>
    </source>
</evidence>
<dbReference type="PANTHER" id="PTHR46272:SF1">
    <property type="entry name" value="G-PROTEIN COUPLED RECEPTOR 142-RELATED"/>
    <property type="match status" value="1"/>
</dbReference>
<dbReference type="InterPro" id="IPR019821">
    <property type="entry name" value="Kinesin_motor_CS"/>
</dbReference>
<dbReference type="InParanoid" id="L5KM90"/>
<keyword evidence="6 14" id="KW-1133">Transmembrane helix</keyword>
<sequence>MVVLMDPMEDPDDILRAHRSREKSYLFDVAFDFTATQEMVYQATTKSLIKGVISGYNATVFAYGPTGCGKTYTMLGTDREPGIYVRTLDDLFRAIEETSSDMEYEVSMSYLEIMQLLVKGNRQRTQEPTAANRTSSRSHAVLQVAVRQRSRVKSILQEVRQGRLFMIDLAGSERASQDSLGGNSRTVMIAHISPASSAFEESRNTLTYAGRAKNIKTRVKQNLLSVSYHIAQYTSIIADLRGEIQRLKCKIDEQGGRGQARGRLERGDIRHIQAEVQQHSGRDEQADMGHLREQLVSAFQEQVDVRRRLLELENLAMEVQIDTSRHLLTIAGWEHEKSRRTLKWREEQQKESYTKDDSEKDSDTGDDQPDILEPPEVASARESIAALVGQQKKLHKQKLALEQRCRELRARGRRLEETLPQRIGSEEQREVLSLLCRVHELEVENTEMQSHALLRDGALRHRREAVRRLEQHRSLCEELIQGQRQIIDDYNLAVPQHLEELYEVFLRELEEGSLERATIMDRVASRALQESSLPKITPAVATLTPESDQESMKTLSSEAQHLQNSLLPPLSTESEAKRMFKASPRAWQVKSSSVPTPPPIQIGSLVTQEAPTQDSLVSLSSRITSSPDSSENLSEVPLSHKERKEILTGTKCISVKAARRRTRALGTEGRHLLAPSAERSSLSLHSLSEADDSRAPGPLACKRPPSPTLQHAASEDNLSSSTGEAPSRVVGPRGDGAGPWPRGQRKSLGKKREESLEAKRRKRRSRSFEVTGQGLTRPKTHLLGPRPMESISDHRMPVCGHPAPGIRHLGKVTLPLAKVKLPPSRSAASQPPATLLPTPNGSRPSQALEGHWPEIPARSPCVAGVIPVIYYSILLGLGLPVNLLTAVALARLAARTRKPSYHYLLALTASDIVTQVVIVFAGFLLQGAVLAREVPQAVVRSANILEFAANHASVWIAVLLTVDRYSALCHPLRHRTVSSVGRTRRAIAVVLGAALLTGIPFYWWLDVWRDVEPPSALDEALKWAHCLTVYFIPCGIFLITNSAIIRRLQRRRRSWPRPQVGKSTAILLGVTTIFAFLWAPRIFVMLYHLYVAPVHRDWRVHLALDVANMVAMLNTAVNFGLYCFVSKTFRVTVREVIHDVHLPCTPGSRPEGVVVEPMLKPPGLPKGTDL</sequence>
<feature type="transmembrane region" description="Helical" evidence="14">
    <location>
        <begin position="1102"/>
        <end position="1125"/>
    </location>
</feature>
<feature type="transmembrane region" description="Helical" evidence="14">
    <location>
        <begin position="1065"/>
        <end position="1090"/>
    </location>
</feature>
<evidence type="ECO:0000259" key="15">
    <source>
        <dbReference type="PROSITE" id="PS50067"/>
    </source>
</evidence>
<feature type="domain" description="Kinesin motor" evidence="15">
    <location>
        <begin position="177"/>
        <end position="215"/>
    </location>
</feature>
<keyword evidence="8 14" id="KW-0472">Membrane</keyword>
<dbReference type="InterPro" id="IPR017452">
    <property type="entry name" value="GPCR_Rhodpsn_7TM"/>
</dbReference>
<dbReference type="eggNOG" id="KOG0242">
    <property type="taxonomic scope" value="Eukaryota"/>
</dbReference>
<dbReference type="SMART" id="SM00129">
    <property type="entry name" value="KISc"/>
    <property type="match status" value="1"/>
</dbReference>